<dbReference type="InterPro" id="IPR010690">
    <property type="entry name" value="YqfD"/>
</dbReference>
<evidence type="ECO:0000313" key="3">
    <source>
        <dbReference type="Proteomes" id="UP000248214"/>
    </source>
</evidence>
<dbReference type="PIRSF" id="PIRSF029895">
    <property type="entry name" value="SpoIV"/>
    <property type="match status" value="1"/>
</dbReference>
<proteinExistence type="predicted"/>
<reference evidence="2 3" key="1">
    <citation type="submission" date="2017-10" db="EMBL/GenBank/DDBJ databases">
        <title>Bacillus sp. nov., a halophilic bacterium isolated from a Keqin Lake.</title>
        <authorList>
            <person name="Wang H."/>
        </authorList>
    </citation>
    <scope>NUCLEOTIDE SEQUENCE [LARGE SCALE GENOMIC DNA]</scope>
    <source>
        <strain evidence="2 3">KQ-12</strain>
    </source>
</reference>
<dbReference type="Pfam" id="PF06898">
    <property type="entry name" value="YqfD"/>
    <property type="match status" value="1"/>
</dbReference>
<sequence length="395" mass="44758">MKNQWLQRSTGHVKIRVTEASAEDFINDCAKRGVVVWGITYEEEKMFTAHILLTDLSKLKKMAKHLPCRIVFIEKRGIPFVLNKLSRRKGMITGFAAFLLFLFVLSHMVWDIEIEGASPALEHDLTNAIHEMGITKGKLQYFLPSPEEIQQKLTNEIDEITWVGVTKQGSAYHFQIVEKEIVEEKPSNISGHLVAARKAVIHDLFVEKGKPMVTPNQVVEKGDILVSGLIGKEDNARQISAEGSVVGEFWYEVNMDVPLNVIIETLTGEVNRKHGIMIGKLFVPIWGLNGIESEHIVEETFTKRWVPFGFALPFGYRYVNEYEMNAVKEERMKEEAVSIAVKESEKRLLQQFSSSAEVVDEKVLHQIVDGGKVKVSLHLRIIDEIALKQPIIQGD</sequence>
<dbReference type="EMBL" id="PDOD01000001">
    <property type="protein sequence ID" value="PYZ94250.1"/>
    <property type="molecule type" value="Genomic_DNA"/>
</dbReference>
<comment type="caution">
    <text evidence="2">The sequence shown here is derived from an EMBL/GenBank/DDBJ whole genome shotgun (WGS) entry which is preliminary data.</text>
</comment>
<keyword evidence="3" id="KW-1185">Reference proteome</keyword>
<protein>
    <submittedName>
        <fullName evidence="2">Sporulation protein YqfD</fullName>
    </submittedName>
</protein>
<dbReference type="NCBIfam" id="TIGR02876">
    <property type="entry name" value="spore_yqfD"/>
    <property type="match status" value="1"/>
</dbReference>
<dbReference type="AlphaFoldDB" id="A0A323TI87"/>
<accession>A0A323TI87</accession>
<keyword evidence="1" id="KW-0472">Membrane</keyword>
<gene>
    <name evidence="2" type="primary">yqfD</name>
    <name evidence="2" type="ORF">CR194_01550</name>
</gene>
<dbReference type="OrthoDB" id="1640349at2"/>
<name>A0A323TI87_9BACI</name>
<keyword evidence="1" id="KW-0812">Transmembrane</keyword>
<evidence type="ECO:0000313" key="2">
    <source>
        <dbReference type="EMBL" id="PYZ94250.1"/>
    </source>
</evidence>
<organism evidence="2 3">
    <name type="scientific">Salipaludibacillus keqinensis</name>
    <dbReference type="NCBI Taxonomy" id="2045207"/>
    <lineage>
        <taxon>Bacteria</taxon>
        <taxon>Bacillati</taxon>
        <taxon>Bacillota</taxon>
        <taxon>Bacilli</taxon>
        <taxon>Bacillales</taxon>
        <taxon>Bacillaceae</taxon>
    </lineage>
</organism>
<keyword evidence="1" id="KW-1133">Transmembrane helix</keyword>
<dbReference type="RefSeq" id="WP_110607885.1">
    <property type="nucleotide sequence ID" value="NZ_PDOD01000001.1"/>
</dbReference>
<evidence type="ECO:0000256" key="1">
    <source>
        <dbReference type="SAM" id="Phobius"/>
    </source>
</evidence>
<feature type="transmembrane region" description="Helical" evidence="1">
    <location>
        <begin position="92"/>
        <end position="110"/>
    </location>
</feature>
<dbReference type="Proteomes" id="UP000248214">
    <property type="component" value="Unassembled WGS sequence"/>
</dbReference>